<dbReference type="Proteomes" id="UP000797356">
    <property type="component" value="Chromosome 13"/>
</dbReference>
<reference evidence="9" key="1">
    <citation type="journal article" date="2017" name="Gigascience">
        <title>The genome draft of coconut (Cocos nucifera).</title>
        <authorList>
            <person name="Xiao Y."/>
            <person name="Xu P."/>
            <person name="Fan H."/>
            <person name="Baudouin L."/>
            <person name="Xia W."/>
            <person name="Bocs S."/>
            <person name="Xu J."/>
            <person name="Li Q."/>
            <person name="Guo A."/>
            <person name="Zhou L."/>
            <person name="Li J."/>
            <person name="Wu Y."/>
            <person name="Ma Z."/>
            <person name="Armero A."/>
            <person name="Issali A.E."/>
            <person name="Liu N."/>
            <person name="Peng M."/>
            <person name="Yang Y."/>
        </authorList>
    </citation>
    <scope>NUCLEOTIDE SEQUENCE</scope>
    <source>
        <tissue evidence="9">Spear leaf of Hainan Tall coconut</tissue>
    </source>
</reference>
<feature type="compositionally biased region" description="Polar residues" evidence="6">
    <location>
        <begin position="520"/>
        <end position="533"/>
    </location>
</feature>
<evidence type="ECO:0000259" key="7">
    <source>
        <dbReference type="PROSITE" id="PS51666"/>
    </source>
</evidence>
<dbReference type="InterPro" id="IPR014977">
    <property type="entry name" value="WRC_dom"/>
</dbReference>
<sequence length="607" mass="65872">MEFGGVVGMEGLVSGASSEFGGLFSSPQVSSDSELKQRRVSFSSGRSGGFEENQWRFSKMARTEAMLAPSIIRGADSLHRSNSHSLFPEGEQMLSFSSSPSSKPDAMVLTSDGTLPYYHHPTSSSSIPSYLRNAGVSDLGFGGSNVNMNGVLSRVRGPFTPSQWMELEHQALIYKHIDANVPIPHSLLISIRRSLNPSGFSPISAGSFGSSALGWGSFHLGYSGNVDPEPGRCRRTDGKKWRCSRDAVADQKYCERHMNRGRHRSRKHVEGHTGPAAKAIPIIPPSQSASAVSDGRSSSSLTSMRQQTKILQSNATDPCPAQLNRMLISKENVKDHVQDSQDLSTLNSMNPKPMNTLFPISKQQDLFEVDSSHGDFGHITTEIILNPSRSSTHNFSFIPTPKLSDQRPKCHLLRHFVDDWPKNQPDCSTIVWPDVEEMQSDRTQLSISIPMASSGFSSSSSSPNQEKLTLSPLKLSRDFDPIHMGLGVGGVLNEVTQRQASWTPISWEASMAGPLGEALTNASSTPKDQSKNCSSSSLNLLTDGWDSSPWLESSPTGVLQKTNFRSLSSSTGSSPRAESHKTHNSTGSLCDDLLGSNLVDPPNNPSL</sequence>
<evidence type="ECO:0000259" key="8">
    <source>
        <dbReference type="PROSITE" id="PS51667"/>
    </source>
</evidence>
<dbReference type="AlphaFoldDB" id="A0A8K0IT57"/>
<dbReference type="GO" id="GO:0032502">
    <property type="term" value="P:developmental process"/>
    <property type="evidence" value="ECO:0007669"/>
    <property type="project" value="InterPro"/>
</dbReference>
<keyword evidence="5" id="KW-0804">Transcription</keyword>
<comment type="subcellular location">
    <subcellularLocation>
        <location evidence="1 4 5">Nucleus</location>
    </subcellularLocation>
</comment>
<dbReference type="InterPro" id="IPR031137">
    <property type="entry name" value="GRF"/>
</dbReference>
<feature type="compositionally biased region" description="Basic residues" evidence="6">
    <location>
        <begin position="259"/>
        <end position="269"/>
    </location>
</feature>
<dbReference type="InterPro" id="IPR014978">
    <property type="entry name" value="Gln-Leu-Gln_QLQ"/>
</dbReference>
<proteinExistence type="inferred from homology"/>
<feature type="domain" description="QLQ" evidence="7">
    <location>
        <begin position="158"/>
        <end position="193"/>
    </location>
</feature>
<evidence type="ECO:0000256" key="1">
    <source>
        <dbReference type="ARBA" id="ARBA00004123"/>
    </source>
</evidence>
<organism evidence="9 10">
    <name type="scientific">Cocos nucifera</name>
    <name type="common">Coconut palm</name>
    <dbReference type="NCBI Taxonomy" id="13894"/>
    <lineage>
        <taxon>Eukaryota</taxon>
        <taxon>Viridiplantae</taxon>
        <taxon>Streptophyta</taxon>
        <taxon>Embryophyta</taxon>
        <taxon>Tracheophyta</taxon>
        <taxon>Spermatophyta</taxon>
        <taxon>Magnoliopsida</taxon>
        <taxon>Liliopsida</taxon>
        <taxon>Arecaceae</taxon>
        <taxon>Arecoideae</taxon>
        <taxon>Cocoseae</taxon>
        <taxon>Attaleinae</taxon>
        <taxon>Cocos</taxon>
    </lineage>
</organism>
<dbReference type="PROSITE" id="PS51667">
    <property type="entry name" value="WRC"/>
    <property type="match status" value="1"/>
</dbReference>
<keyword evidence="3 4" id="KW-0539">Nucleus</keyword>
<accession>A0A8K0IT57</accession>
<feature type="region of interest" description="Disordered" evidence="6">
    <location>
        <begin position="564"/>
        <end position="607"/>
    </location>
</feature>
<comment type="function">
    <text evidence="5">Transcription activator.</text>
</comment>
<keyword evidence="5" id="KW-0010">Activator</keyword>
<evidence type="ECO:0000256" key="2">
    <source>
        <dbReference type="ARBA" id="ARBA00008122"/>
    </source>
</evidence>
<keyword evidence="5" id="KW-0805">Transcription regulation</keyword>
<comment type="caution">
    <text evidence="9">The sequence shown here is derived from an EMBL/GenBank/DDBJ whole genome shotgun (WGS) entry which is preliminary data.</text>
</comment>
<evidence type="ECO:0000256" key="4">
    <source>
        <dbReference type="PROSITE-ProRule" id="PRU01002"/>
    </source>
</evidence>
<feature type="compositionally biased region" description="Low complexity" evidence="6">
    <location>
        <begin position="275"/>
        <end position="300"/>
    </location>
</feature>
<dbReference type="GO" id="GO:0006351">
    <property type="term" value="P:DNA-templated transcription"/>
    <property type="evidence" value="ECO:0007669"/>
    <property type="project" value="UniProtKB-UniRule"/>
</dbReference>
<feature type="short sequence motif" description="Bipartite nuclear localization signal" evidence="4">
    <location>
        <begin position="232"/>
        <end position="242"/>
    </location>
</feature>
<feature type="region of interest" description="Disordered" evidence="6">
    <location>
        <begin position="518"/>
        <end position="537"/>
    </location>
</feature>
<dbReference type="PROSITE" id="PS51666">
    <property type="entry name" value="QLQ"/>
    <property type="match status" value="1"/>
</dbReference>
<dbReference type="OrthoDB" id="1927209at2759"/>
<evidence type="ECO:0000256" key="5">
    <source>
        <dbReference type="RuleBase" id="RU367127"/>
    </source>
</evidence>
<comment type="similarity">
    <text evidence="2 5">Belongs to the GRF family.</text>
</comment>
<evidence type="ECO:0000256" key="6">
    <source>
        <dbReference type="SAM" id="MobiDB-lite"/>
    </source>
</evidence>
<dbReference type="GO" id="GO:0005524">
    <property type="term" value="F:ATP binding"/>
    <property type="evidence" value="ECO:0007669"/>
    <property type="project" value="UniProtKB-UniRule"/>
</dbReference>
<dbReference type="EMBL" id="CM017884">
    <property type="protein sequence ID" value="KAG1366665.1"/>
    <property type="molecule type" value="Genomic_DNA"/>
</dbReference>
<name>A0A8K0IT57_COCNU</name>
<dbReference type="GO" id="GO:0005634">
    <property type="term" value="C:nucleus"/>
    <property type="evidence" value="ECO:0007669"/>
    <property type="project" value="UniProtKB-SubCell"/>
</dbReference>
<reference evidence="9" key="2">
    <citation type="submission" date="2019-07" db="EMBL/GenBank/DDBJ databases">
        <authorList>
            <person name="Yang Y."/>
            <person name="Bocs S."/>
            <person name="Baudouin L."/>
        </authorList>
    </citation>
    <scope>NUCLEOTIDE SEQUENCE</scope>
    <source>
        <tissue evidence="9">Spear leaf of Hainan Tall coconut</tissue>
    </source>
</reference>
<evidence type="ECO:0000256" key="3">
    <source>
        <dbReference type="ARBA" id="ARBA00023242"/>
    </source>
</evidence>
<evidence type="ECO:0000313" key="9">
    <source>
        <dbReference type="EMBL" id="KAG1366665.1"/>
    </source>
</evidence>
<dbReference type="Pfam" id="PF08880">
    <property type="entry name" value="QLQ"/>
    <property type="match status" value="1"/>
</dbReference>
<keyword evidence="10" id="KW-1185">Reference proteome</keyword>
<feature type="domain" description="WRC" evidence="8">
    <location>
        <begin position="227"/>
        <end position="271"/>
    </location>
</feature>
<dbReference type="SMART" id="SM00951">
    <property type="entry name" value="QLQ"/>
    <property type="match status" value="1"/>
</dbReference>
<gene>
    <name evidence="9" type="ORF">COCNU_13G004550</name>
</gene>
<dbReference type="GO" id="GO:0006355">
    <property type="term" value="P:regulation of DNA-templated transcription"/>
    <property type="evidence" value="ECO:0007669"/>
    <property type="project" value="InterPro"/>
</dbReference>
<feature type="region of interest" description="Disordered" evidence="6">
    <location>
        <begin position="259"/>
        <end position="305"/>
    </location>
</feature>
<evidence type="ECO:0000313" key="10">
    <source>
        <dbReference type="Proteomes" id="UP000797356"/>
    </source>
</evidence>
<dbReference type="Pfam" id="PF08879">
    <property type="entry name" value="WRC"/>
    <property type="match status" value="1"/>
</dbReference>
<feature type="short sequence motif" description="Bipartite nuclear localization signal" evidence="4">
    <location>
        <begin position="260"/>
        <end position="267"/>
    </location>
</feature>
<comment type="domain">
    <text evidence="5">The QLQ domain and WRC domain may be involved in protein-protein interaction and DNA-binding, respectively.</text>
</comment>
<protein>
    <recommendedName>
        <fullName evidence="5">Growth-regulating factor</fullName>
    </recommendedName>
</protein>
<dbReference type="PANTHER" id="PTHR31602:SF42">
    <property type="entry name" value="GROWTH-REGULATING FACTOR 2"/>
    <property type="match status" value="1"/>
</dbReference>
<dbReference type="PANTHER" id="PTHR31602">
    <property type="entry name" value="GROWTH-REGULATING FACTOR 5"/>
    <property type="match status" value="1"/>
</dbReference>